<dbReference type="InterPro" id="IPR000571">
    <property type="entry name" value="Znf_CCCH"/>
</dbReference>
<comment type="function">
    <text evidence="1">Transcription repressor.</text>
</comment>
<keyword evidence="5 12" id="KW-0479">Metal-binding</keyword>
<dbReference type="OrthoDB" id="5842926at2759"/>
<evidence type="ECO:0000256" key="12">
    <source>
        <dbReference type="PROSITE-ProRule" id="PRU00723"/>
    </source>
</evidence>
<name>A0A8J2HGM5_COTCN</name>
<evidence type="ECO:0000256" key="13">
    <source>
        <dbReference type="SAM" id="MobiDB-lite"/>
    </source>
</evidence>
<evidence type="ECO:0000256" key="3">
    <source>
        <dbReference type="ARBA" id="ARBA00022414"/>
    </source>
</evidence>
<dbReference type="Proteomes" id="UP000786811">
    <property type="component" value="Unassembled WGS sequence"/>
</dbReference>
<evidence type="ECO:0000256" key="10">
    <source>
        <dbReference type="ARBA" id="ARBA00023163"/>
    </source>
</evidence>
<dbReference type="EMBL" id="CAJNRD030001121">
    <property type="protein sequence ID" value="CAG5095102.1"/>
    <property type="molecule type" value="Genomic_DNA"/>
</dbReference>
<dbReference type="Gene3D" id="2.30.30.140">
    <property type="match status" value="1"/>
</dbReference>
<keyword evidence="11" id="KW-0539">Nucleus</keyword>
<keyword evidence="8" id="KW-0805">Transcription regulation</keyword>
<feature type="compositionally biased region" description="Basic and acidic residues" evidence="13">
    <location>
        <begin position="55"/>
        <end position="64"/>
    </location>
</feature>
<evidence type="ECO:0000256" key="7">
    <source>
        <dbReference type="ARBA" id="ARBA00022833"/>
    </source>
</evidence>
<evidence type="ECO:0000256" key="4">
    <source>
        <dbReference type="ARBA" id="ARBA00022491"/>
    </source>
</evidence>
<keyword evidence="10" id="KW-0804">Transcription</keyword>
<comment type="caution">
    <text evidence="16">The sequence shown here is derived from an EMBL/GenBank/DDBJ whole genome shotgun (WGS) entry which is preliminary data.</text>
</comment>
<evidence type="ECO:0000256" key="6">
    <source>
        <dbReference type="ARBA" id="ARBA00022771"/>
    </source>
</evidence>
<evidence type="ECO:0000256" key="5">
    <source>
        <dbReference type="ARBA" id="ARBA00022723"/>
    </source>
</evidence>
<keyword evidence="4" id="KW-0678">Repressor</keyword>
<feature type="compositionally biased region" description="Acidic residues" evidence="13">
    <location>
        <begin position="65"/>
        <end position="80"/>
    </location>
</feature>
<evidence type="ECO:0000259" key="15">
    <source>
        <dbReference type="PROSITE" id="PS50174"/>
    </source>
</evidence>
<evidence type="ECO:0000259" key="14">
    <source>
        <dbReference type="PROSITE" id="PS50103"/>
    </source>
</evidence>
<evidence type="ECO:0000313" key="16">
    <source>
        <dbReference type="EMBL" id="CAG5095102.1"/>
    </source>
</evidence>
<organism evidence="16 17">
    <name type="scientific">Cotesia congregata</name>
    <name type="common">Parasitoid wasp</name>
    <name type="synonym">Apanteles congregatus</name>
    <dbReference type="NCBI Taxonomy" id="51543"/>
    <lineage>
        <taxon>Eukaryota</taxon>
        <taxon>Metazoa</taxon>
        <taxon>Ecdysozoa</taxon>
        <taxon>Arthropoda</taxon>
        <taxon>Hexapoda</taxon>
        <taxon>Insecta</taxon>
        <taxon>Pterygota</taxon>
        <taxon>Neoptera</taxon>
        <taxon>Endopterygota</taxon>
        <taxon>Hymenoptera</taxon>
        <taxon>Apocrita</taxon>
        <taxon>Ichneumonoidea</taxon>
        <taxon>Braconidae</taxon>
        <taxon>Microgastrinae</taxon>
        <taxon>Cotesia</taxon>
    </lineage>
</organism>
<evidence type="ECO:0000313" key="17">
    <source>
        <dbReference type="Proteomes" id="UP000786811"/>
    </source>
</evidence>
<keyword evidence="7 12" id="KW-0862">Zinc</keyword>
<dbReference type="SMART" id="SM00356">
    <property type="entry name" value="ZnF_C3H1"/>
    <property type="match status" value="1"/>
</dbReference>
<feature type="region of interest" description="Disordered" evidence="13">
    <location>
        <begin position="399"/>
        <end position="453"/>
    </location>
</feature>
<evidence type="ECO:0000256" key="1">
    <source>
        <dbReference type="ARBA" id="ARBA00004062"/>
    </source>
</evidence>
<feature type="domain" description="C3H1-type" evidence="14">
    <location>
        <begin position="181"/>
        <end position="204"/>
    </location>
</feature>
<dbReference type="PANTHER" id="PTHR46297:SF1">
    <property type="entry name" value="ZINC FINGER CCCH-TYPE WITH G PATCH DOMAIN-CONTAINING PROTEIN"/>
    <property type="match status" value="1"/>
</dbReference>
<reference evidence="16" key="1">
    <citation type="submission" date="2021-04" db="EMBL/GenBank/DDBJ databases">
        <authorList>
            <person name="Chebbi M.A.C M."/>
        </authorList>
    </citation>
    <scope>NUCLEOTIDE SEQUENCE</scope>
</reference>
<evidence type="ECO:0000256" key="9">
    <source>
        <dbReference type="ARBA" id="ARBA00023125"/>
    </source>
</evidence>
<dbReference type="CDD" id="cd20384">
    <property type="entry name" value="Tudor_ZGPAT"/>
    <property type="match status" value="1"/>
</dbReference>
<dbReference type="GO" id="GO:0005634">
    <property type="term" value="C:nucleus"/>
    <property type="evidence" value="ECO:0007669"/>
    <property type="project" value="UniProtKB-SubCell"/>
</dbReference>
<keyword evidence="6 12" id="KW-0863">Zinc-finger</keyword>
<dbReference type="GO" id="GO:0000978">
    <property type="term" value="F:RNA polymerase II cis-regulatory region sequence-specific DNA binding"/>
    <property type="evidence" value="ECO:0007669"/>
    <property type="project" value="TreeGrafter"/>
</dbReference>
<evidence type="ECO:0000256" key="2">
    <source>
        <dbReference type="ARBA" id="ARBA00004123"/>
    </source>
</evidence>
<sequence>MTDVDSLREAIEQYEAQLSQVQLALTTATEGHDKDNLLSLQSDIQELIALTKESLRSAEGKDTSDNEDDGLSDSQDEEDDPMAKEYAMFKAELEEEEEESKTKDENEQQESSSNSNSIEDDLKTLEGMKCRAPHGSSWGGTGFHNAMVSSILRHNQDNITSINDIMVKVLFINPIHKEMLPCSYFLNGSCKFSDDKCHYSHGEIVPFSSLQEYREPDYSTIKMGSRVLGKDKNGIWHRSVVIKAPEKEGDYYRIKFESSGNILELDIHDLLPLYDDEILAMSDTSDSDESDVNYNNQQDIDKDKNNKEELINKSLFQLNSTEPLGKWEQHTRGMGSKLMAQMGYILGTGLGKKSDGRVVPVEATVLPAGKSLDHCMKLRENAGGDENLFTVEKRMMKQTRKLEKQQEKQYQREKTRDKNVFNFINNTLGDKPKDNSKPSSSNSRKSLKTESTRDLNVASFRISEDITKLERESSKLMNSLGKHPKGSIPYNNLVVQYNDKQNKLTHLRSKQKNITAEQNDRKDKLIIF</sequence>
<gene>
    <name evidence="16" type="ORF">HICCMSTLAB_LOCUS7541</name>
</gene>
<keyword evidence="17" id="KW-1185">Reference proteome</keyword>
<dbReference type="GO" id="GO:0008270">
    <property type="term" value="F:zinc ion binding"/>
    <property type="evidence" value="ECO:0007669"/>
    <property type="project" value="UniProtKB-KW"/>
</dbReference>
<keyword evidence="9" id="KW-0238">DNA-binding</keyword>
<comment type="subcellular location">
    <subcellularLocation>
        <location evidence="2">Nucleus</location>
    </subcellularLocation>
</comment>
<proteinExistence type="predicted"/>
<evidence type="ECO:0000256" key="8">
    <source>
        <dbReference type="ARBA" id="ARBA00023015"/>
    </source>
</evidence>
<dbReference type="PANTHER" id="PTHR46297">
    <property type="entry name" value="ZINC FINGER CCCH-TYPE WITH G PATCH DOMAIN-CONTAINING PROTEIN"/>
    <property type="match status" value="1"/>
</dbReference>
<protein>
    <recommendedName>
        <fullName evidence="3">Zinc finger CCCH-type with G patch domain-containing protein</fullName>
    </recommendedName>
</protein>
<dbReference type="Gene3D" id="2.30.30.1190">
    <property type="match status" value="1"/>
</dbReference>
<evidence type="ECO:0000256" key="11">
    <source>
        <dbReference type="ARBA" id="ARBA00023242"/>
    </source>
</evidence>
<dbReference type="SUPFAM" id="SSF63748">
    <property type="entry name" value="Tudor/PWWP/MBT"/>
    <property type="match status" value="1"/>
</dbReference>
<dbReference type="InterPro" id="IPR000467">
    <property type="entry name" value="G_patch_dom"/>
</dbReference>
<dbReference type="Pfam" id="PF01585">
    <property type="entry name" value="G-patch"/>
    <property type="match status" value="1"/>
</dbReference>
<feature type="domain" description="G-patch" evidence="15">
    <location>
        <begin position="331"/>
        <end position="377"/>
    </location>
</feature>
<accession>A0A8J2HGM5</accession>
<dbReference type="PROSITE" id="PS50103">
    <property type="entry name" value="ZF_C3H1"/>
    <property type="match status" value="1"/>
</dbReference>
<dbReference type="GO" id="GO:0001227">
    <property type="term" value="F:DNA-binding transcription repressor activity, RNA polymerase II-specific"/>
    <property type="evidence" value="ECO:0007669"/>
    <property type="project" value="TreeGrafter"/>
</dbReference>
<dbReference type="PROSITE" id="PS50174">
    <property type="entry name" value="G_PATCH"/>
    <property type="match status" value="1"/>
</dbReference>
<dbReference type="SMART" id="SM00443">
    <property type="entry name" value="G_patch"/>
    <property type="match status" value="1"/>
</dbReference>
<feature type="region of interest" description="Disordered" evidence="13">
    <location>
        <begin position="55"/>
        <end position="118"/>
    </location>
</feature>
<dbReference type="AlphaFoldDB" id="A0A8J2HGM5"/>
<feature type="zinc finger region" description="C3H1-type" evidence="12">
    <location>
        <begin position="181"/>
        <end position="204"/>
    </location>
</feature>
<feature type="compositionally biased region" description="Basic and acidic residues" evidence="13">
    <location>
        <begin position="399"/>
        <end position="419"/>
    </location>
</feature>